<dbReference type="InterPro" id="IPR055009">
    <property type="entry name" value="MrpR_N_CB"/>
</dbReference>
<feature type="domain" description="MrpR N-terminal core-binding" evidence="2">
    <location>
        <begin position="6"/>
        <end position="84"/>
    </location>
</feature>
<evidence type="ECO:0000256" key="1">
    <source>
        <dbReference type="ARBA" id="ARBA00023172"/>
    </source>
</evidence>
<name>A0A420VG77_9BACI</name>
<dbReference type="GO" id="GO:0006310">
    <property type="term" value="P:DNA recombination"/>
    <property type="evidence" value="ECO:0007669"/>
    <property type="project" value="UniProtKB-KW"/>
</dbReference>
<reference evidence="4 5" key="1">
    <citation type="submission" date="2013-12" db="EMBL/GenBank/DDBJ databases">
        <title>Genome and proteome characterization of Caldibacillus debilis GB1 derived from a cellulolytic aero-tolerant co-culture.</title>
        <authorList>
            <person name="Wushke S.T."/>
            <person name="Zhang X."/>
            <person name="Fristensky B."/>
            <person name="Wilkins J.A."/>
            <person name="Levin D.B."/>
            <person name="Sparling R."/>
        </authorList>
    </citation>
    <scope>NUCLEOTIDE SEQUENCE [LARGE SCALE GENOMIC DNA]</scope>
    <source>
        <strain evidence="4 5">GB1</strain>
    </source>
</reference>
<dbReference type="Pfam" id="PF22822">
    <property type="entry name" value="MrpR_N_CB"/>
    <property type="match status" value="1"/>
</dbReference>
<accession>A0A420VG77</accession>
<dbReference type="InterPro" id="IPR011010">
    <property type="entry name" value="DNA_brk_join_enz"/>
</dbReference>
<evidence type="ECO:0000313" key="4">
    <source>
        <dbReference type="EMBL" id="RKO62654.1"/>
    </source>
</evidence>
<organism evidence="4 5">
    <name type="scientific">Caldibacillus debilis GB1</name>
    <dbReference type="NCBI Taxonomy" id="1339248"/>
    <lineage>
        <taxon>Bacteria</taxon>
        <taxon>Bacillati</taxon>
        <taxon>Bacillota</taxon>
        <taxon>Bacilli</taxon>
        <taxon>Bacillales</taxon>
        <taxon>Bacillaceae</taxon>
        <taxon>Caldibacillus</taxon>
    </lineage>
</organism>
<dbReference type="InterPro" id="IPR013762">
    <property type="entry name" value="Integrase-like_cat_sf"/>
</dbReference>
<feature type="domain" description="MrpR C-terminal catalytic" evidence="3">
    <location>
        <begin position="110"/>
        <end position="304"/>
    </location>
</feature>
<dbReference type="Proteomes" id="UP000286235">
    <property type="component" value="Unassembled WGS sequence"/>
</dbReference>
<dbReference type="Pfam" id="PF22823">
    <property type="entry name" value="MrpR_C_cat"/>
    <property type="match status" value="1"/>
</dbReference>
<evidence type="ECO:0000313" key="5">
    <source>
        <dbReference type="Proteomes" id="UP000286235"/>
    </source>
</evidence>
<dbReference type="GO" id="GO:0015074">
    <property type="term" value="P:DNA integration"/>
    <property type="evidence" value="ECO:0007669"/>
    <property type="project" value="InterPro"/>
</dbReference>
<dbReference type="AlphaFoldDB" id="A0A420VG77"/>
<evidence type="ECO:0000259" key="3">
    <source>
        <dbReference type="Pfam" id="PF22823"/>
    </source>
</evidence>
<dbReference type="Gene3D" id="1.10.443.10">
    <property type="entry name" value="Intergrase catalytic core"/>
    <property type="match status" value="1"/>
</dbReference>
<protein>
    <submittedName>
        <fullName evidence="4">Phage integrase family</fullName>
    </submittedName>
</protein>
<gene>
    <name evidence="4" type="ORF">Cdeb_00381</name>
</gene>
<proteinExistence type="predicted"/>
<dbReference type="RefSeq" id="WP_183041536.1">
    <property type="nucleotide sequence ID" value="NZ_AZRV01000012.1"/>
</dbReference>
<dbReference type="InterPro" id="IPR055008">
    <property type="entry name" value="MrpR_C_cat"/>
</dbReference>
<dbReference type="GO" id="GO:0003677">
    <property type="term" value="F:DNA binding"/>
    <property type="evidence" value="ECO:0007669"/>
    <property type="project" value="InterPro"/>
</dbReference>
<keyword evidence="1" id="KW-0233">DNA recombination</keyword>
<dbReference type="SUPFAM" id="SSF56349">
    <property type="entry name" value="DNA breaking-rejoining enzymes"/>
    <property type="match status" value="1"/>
</dbReference>
<dbReference type="EMBL" id="AZRV01000012">
    <property type="protein sequence ID" value="RKO62654.1"/>
    <property type="molecule type" value="Genomic_DNA"/>
</dbReference>
<sequence length="323" mass="38546">MTENRLFNEVLKERFLNQFNEMTQQNYRRIFLIVETYESDLKKDICFFTIEEIKTVLFSFEARNRGTVESYARIISSYLNWCVEQKFIEKNVLADFKPNDFDEFVLPVEFITERTLRRIEDFCENYQDAVILRLLFIGAGGKRLSEIRNLKKQDVDFKNKRIRLINSLKEDNSGFPVRYTERWIDVDDRTLQLIDGAINQKQYTKRNGNIVFDIRVKPFVDLVKNDYVIRPSITNVESYSAPADKYVIYRRIQMIEDTYGLKNFNSKFIQRSGMLYYASNIMMDDQLTNIDIKIVAERFGIRYSNNIKSFLTMENIRSLYPKK</sequence>
<comment type="caution">
    <text evidence="4">The sequence shown here is derived from an EMBL/GenBank/DDBJ whole genome shotgun (WGS) entry which is preliminary data.</text>
</comment>
<evidence type="ECO:0000259" key="2">
    <source>
        <dbReference type="Pfam" id="PF22822"/>
    </source>
</evidence>
<keyword evidence="5" id="KW-1185">Reference proteome</keyword>